<evidence type="ECO:0000313" key="2">
    <source>
        <dbReference type="Proteomes" id="UP000814033"/>
    </source>
</evidence>
<name>A0ACB8R1H5_9AGAM</name>
<proteinExistence type="predicted"/>
<organism evidence="1 2">
    <name type="scientific">Auriscalpium vulgare</name>
    <dbReference type="NCBI Taxonomy" id="40419"/>
    <lineage>
        <taxon>Eukaryota</taxon>
        <taxon>Fungi</taxon>
        <taxon>Dikarya</taxon>
        <taxon>Basidiomycota</taxon>
        <taxon>Agaricomycotina</taxon>
        <taxon>Agaricomycetes</taxon>
        <taxon>Russulales</taxon>
        <taxon>Auriscalpiaceae</taxon>
        <taxon>Auriscalpium</taxon>
    </lineage>
</organism>
<protein>
    <submittedName>
        <fullName evidence="1">Uncharacterized protein</fullName>
    </submittedName>
</protein>
<dbReference type="EMBL" id="MU276680">
    <property type="protein sequence ID" value="KAI0037873.1"/>
    <property type="molecule type" value="Genomic_DNA"/>
</dbReference>
<keyword evidence="2" id="KW-1185">Reference proteome</keyword>
<gene>
    <name evidence="1" type="ORF">FA95DRAFT_1353920</name>
</gene>
<reference evidence="1" key="2">
    <citation type="journal article" date="2022" name="New Phytol.">
        <title>Evolutionary transition to the ectomycorrhizal habit in the genomes of a hyperdiverse lineage of mushroom-forming fungi.</title>
        <authorList>
            <person name="Looney B."/>
            <person name="Miyauchi S."/>
            <person name="Morin E."/>
            <person name="Drula E."/>
            <person name="Courty P.E."/>
            <person name="Kohler A."/>
            <person name="Kuo A."/>
            <person name="LaButti K."/>
            <person name="Pangilinan J."/>
            <person name="Lipzen A."/>
            <person name="Riley R."/>
            <person name="Andreopoulos W."/>
            <person name="He G."/>
            <person name="Johnson J."/>
            <person name="Nolan M."/>
            <person name="Tritt A."/>
            <person name="Barry K.W."/>
            <person name="Grigoriev I.V."/>
            <person name="Nagy L.G."/>
            <person name="Hibbett D."/>
            <person name="Henrissat B."/>
            <person name="Matheny P.B."/>
            <person name="Labbe J."/>
            <person name="Martin F.M."/>
        </authorList>
    </citation>
    <scope>NUCLEOTIDE SEQUENCE</scope>
    <source>
        <strain evidence="1">FP105234-sp</strain>
    </source>
</reference>
<dbReference type="Proteomes" id="UP000814033">
    <property type="component" value="Unassembled WGS sequence"/>
</dbReference>
<accession>A0ACB8R1H5</accession>
<comment type="caution">
    <text evidence="1">The sequence shown here is derived from an EMBL/GenBank/DDBJ whole genome shotgun (WGS) entry which is preliminary data.</text>
</comment>
<reference evidence="1" key="1">
    <citation type="submission" date="2021-02" db="EMBL/GenBank/DDBJ databases">
        <authorList>
            <consortium name="DOE Joint Genome Institute"/>
            <person name="Ahrendt S."/>
            <person name="Looney B.P."/>
            <person name="Miyauchi S."/>
            <person name="Morin E."/>
            <person name="Drula E."/>
            <person name="Courty P.E."/>
            <person name="Chicoki N."/>
            <person name="Fauchery L."/>
            <person name="Kohler A."/>
            <person name="Kuo A."/>
            <person name="Labutti K."/>
            <person name="Pangilinan J."/>
            <person name="Lipzen A."/>
            <person name="Riley R."/>
            <person name="Andreopoulos W."/>
            <person name="He G."/>
            <person name="Johnson J."/>
            <person name="Barry K.W."/>
            <person name="Grigoriev I.V."/>
            <person name="Nagy L."/>
            <person name="Hibbett D."/>
            <person name="Henrissat B."/>
            <person name="Matheny P.B."/>
            <person name="Labbe J."/>
            <person name="Martin F."/>
        </authorList>
    </citation>
    <scope>NUCLEOTIDE SEQUENCE</scope>
    <source>
        <strain evidence="1">FP105234-sp</strain>
    </source>
</reference>
<sequence length="189" mass="21361">MYELAASPAIVRCCIAGWTAGTVNKGCFESVTNHRTTQPREQECSLDSRSPLSTARRLACRLSSRRLACRLSSRTCHRVIWRRRPTSWYARSHRGANRSQTASYSDQIPSAASTKRTRFEMAHRRSVQRAVCACLDRMESCIVLLVAYVHRGSAPAQARHDWNTHPRTSAPLRLRVQRRRGLRAVPGCG</sequence>
<evidence type="ECO:0000313" key="1">
    <source>
        <dbReference type="EMBL" id="KAI0037873.1"/>
    </source>
</evidence>